<keyword evidence="5" id="KW-0482">Metalloprotease</keyword>
<dbReference type="GO" id="GO:0006508">
    <property type="term" value="P:proteolysis"/>
    <property type="evidence" value="ECO:0007669"/>
    <property type="project" value="UniProtKB-KW"/>
</dbReference>
<evidence type="ECO:0000259" key="9">
    <source>
        <dbReference type="Pfam" id="PF07504"/>
    </source>
</evidence>
<dbReference type="PANTHER" id="PTHR33794">
    <property type="entry name" value="BACILLOLYSIN"/>
    <property type="match status" value="1"/>
</dbReference>
<protein>
    <submittedName>
        <fullName evidence="10">Peptidase</fullName>
    </submittedName>
</protein>
<dbReference type="OrthoDB" id="5289240at2"/>
<keyword evidence="1" id="KW-0645">Protease</keyword>
<sequence>MIKMSLALISSSIFTLVTLSAEAGSTAKSNDLINSLTVGVTPLPELIESGNGLYRADGVAEIVSEDNFRTADSNLAKNLKNSESKKDTSIVIAREYLKLNASKYGLNTDDIDELKVTDTRLNETFSVVRFEQRINDVPVYGSEIAVTVTYDGKVTFVASNTVTGLAKIKFSTGKFIEKEKAIEVAKKHLGVARLSSKKAELVIFKAEDLRQYDAWQVKLIPKDGPKGDWEIIIDAVSGKILRSENRVMHAKGTAKVYKTDPLAFLGKKYGIPGLVDNTTNPTSANTAQSPTDSPELTSARVAVTLEDITLKDGNYSLAGLYAVCSDFEPPTDSACPVQNKQDFDFTRTHVSFDGVNAYYAIDSYMRYVNEALNVKVMPYQYKGGVQFDPHGLNGDDNSHFIPSTGRVAFGQGGVDDAEDVAVVIHELGHGIHDWLTRGNAGNDGQNGIGEGTGDYLAAGYLRDKQESKWKPTDTEYQWVMRWDGHNPFWGGRVTNWNVGRTYPKDVVNTGSPHTAGQYWSSCNMAARDRIGAKEMDKVFLNGLSKTVRTTNQKGAAQAIIDAAKDMKYTQDQINKIAEAYNTACTYGVTVPKALDPIEGE</sequence>
<evidence type="ECO:0000259" key="8">
    <source>
        <dbReference type="Pfam" id="PF03413"/>
    </source>
</evidence>
<keyword evidence="3" id="KW-0378">Hydrolase</keyword>
<name>A0A4V0P277_FLUSA</name>
<evidence type="ECO:0000313" key="10">
    <source>
        <dbReference type="EMBL" id="BBH52267.1"/>
    </source>
</evidence>
<dbReference type="Pfam" id="PF03413">
    <property type="entry name" value="PepSY"/>
    <property type="match status" value="1"/>
</dbReference>
<dbReference type="EMBL" id="AP019368">
    <property type="protein sequence ID" value="BBH52267.1"/>
    <property type="molecule type" value="Genomic_DNA"/>
</dbReference>
<feature type="domain" description="PepSY" evidence="8">
    <location>
        <begin position="176"/>
        <end position="244"/>
    </location>
</feature>
<proteinExistence type="predicted"/>
<feature type="signal peptide" evidence="7">
    <location>
        <begin position="1"/>
        <end position="23"/>
    </location>
</feature>
<dbReference type="KEGG" id="sbf:JCM31447_07080"/>
<evidence type="ECO:0000256" key="3">
    <source>
        <dbReference type="ARBA" id="ARBA00022801"/>
    </source>
</evidence>
<feature type="region of interest" description="Disordered" evidence="6">
    <location>
        <begin position="276"/>
        <end position="295"/>
    </location>
</feature>
<dbReference type="SUPFAM" id="SSF55486">
    <property type="entry name" value="Metalloproteases ('zincins'), catalytic domain"/>
    <property type="match status" value="1"/>
</dbReference>
<evidence type="ECO:0000313" key="11">
    <source>
        <dbReference type="Proteomes" id="UP000291236"/>
    </source>
</evidence>
<feature type="domain" description="FTP" evidence="9">
    <location>
        <begin position="115"/>
        <end position="159"/>
    </location>
</feature>
<dbReference type="GO" id="GO:0008237">
    <property type="term" value="F:metallopeptidase activity"/>
    <property type="evidence" value="ECO:0007669"/>
    <property type="project" value="UniProtKB-KW"/>
</dbReference>
<evidence type="ECO:0000256" key="4">
    <source>
        <dbReference type="ARBA" id="ARBA00022833"/>
    </source>
</evidence>
<dbReference type="InterPro" id="IPR011096">
    <property type="entry name" value="FTP_domain"/>
</dbReference>
<keyword evidence="2" id="KW-0479">Metal-binding</keyword>
<accession>A0A4V0P277</accession>
<evidence type="ECO:0000256" key="6">
    <source>
        <dbReference type="SAM" id="MobiDB-lite"/>
    </source>
</evidence>
<dbReference type="AlphaFoldDB" id="A0A4V0P277"/>
<feature type="chain" id="PRO_5020204994" evidence="7">
    <location>
        <begin position="24"/>
        <end position="600"/>
    </location>
</feature>
<evidence type="ECO:0000256" key="1">
    <source>
        <dbReference type="ARBA" id="ARBA00022670"/>
    </source>
</evidence>
<dbReference type="RefSeq" id="WP_130606577.1">
    <property type="nucleotide sequence ID" value="NZ_AP019368.1"/>
</dbReference>
<dbReference type="Gene3D" id="3.10.450.490">
    <property type="match status" value="1"/>
</dbReference>
<keyword evidence="7" id="KW-0732">Signal</keyword>
<organism evidence="10 11">
    <name type="scientific">Fluviispira sanaruensis</name>
    <dbReference type="NCBI Taxonomy" id="2493639"/>
    <lineage>
        <taxon>Bacteria</taxon>
        <taxon>Pseudomonadati</taxon>
        <taxon>Bdellovibrionota</taxon>
        <taxon>Oligoflexia</taxon>
        <taxon>Silvanigrellales</taxon>
        <taxon>Silvanigrellaceae</taxon>
        <taxon>Fluviispira</taxon>
    </lineage>
</organism>
<dbReference type="PANTHER" id="PTHR33794:SF1">
    <property type="entry name" value="BACILLOLYSIN"/>
    <property type="match status" value="1"/>
</dbReference>
<dbReference type="InterPro" id="IPR025711">
    <property type="entry name" value="PepSY"/>
</dbReference>
<dbReference type="Proteomes" id="UP000291236">
    <property type="component" value="Chromosome"/>
</dbReference>
<evidence type="ECO:0000256" key="2">
    <source>
        <dbReference type="ARBA" id="ARBA00022723"/>
    </source>
</evidence>
<gene>
    <name evidence="10" type="ORF">JCM31447_07080</name>
</gene>
<keyword evidence="11" id="KW-1185">Reference proteome</keyword>
<evidence type="ECO:0000256" key="7">
    <source>
        <dbReference type="SAM" id="SignalP"/>
    </source>
</evidence>
<dbReference type="GO" id="GO:0046872">
    <property type="term" value="F:metal ion binding"/>
    <property type="evidence" value="ECO:0007669"/>
    <property type="project" value="UniProtKB-KW"/>
</dbReference>
<evidence type="ECO:0000256" key="5">
    <source>
        <dbReference type="ARBA" id="ARBA00023049"/>
    </source>
</evidence>
<keyword evidence="4" id="KW-0862">Zinc</keyword>
<dbReference type="Pfam" id="PF07504">
    <property type="entry name" value="FTP"/>
    <property type="match status" value="1"/>
</dbReference>
<reference evidence="10 11" key="1">
    <citation type="submission" date="2018-12" db="EMBL/GenBank/DDBJ databases">
        <title>Rubrispira sanarue gen. nov., sp., nov., a member of the order Silvanigrellales, isolated from a brackish lake in Hamamatsu Japan.</title>
        <authorList>
            <person name="Maejima Y."/>
            <person name="Iino T."/>
            <person name="Muraguchi Y."/>
            <person name="Fukuda K."/>
            <person name="Nojiri H."/>
            <person name="Ohkuma M."/>
            <person name="Moriuchi R."/>
            <person name="Dohra H."/>
            <person name="Kimbara K."/>
            <person name="Shintani M."/>
        </authorList>
    </citation>
    <scope>NUCLEOTIDE SEQUENCE [LARGE SCALE GENOMIC DNA]</scope>
    <source>
        <strain evidence="10 11">RF1110005</strain>
    </source>
</reference>
<dbReference type="InterPro" id="IPR050728">
    <property type="entry name" value="Zinc_Metalloprotease_M4"/>
</dbReference>